<dbReference type="Gene3D" id="3.30.710.10">
    <property type="entry name" value="Potassium Channel Kv1.1, Chain A"/>
    <property type="match status" value="1"/>
</dbReference>
<proteinExistence type="predicted"/>
<dbReference type="PANTHER" id="PTHR24413">
    <property type="entry name" value="SPECKLE-TYPE POZ PROTEIN"/>
    <property type="match status" value="1"/>
</dbReference>
<accession>A0A9N8WBC3</accession>
<dbReference type="SMART" id="SM00225">
    <property type="entry name" value="BTB"/>
    <property type="match status" value="1"/>
</dbReference>
<name>A0A9N8WBC3_9GLOM</name>
<gene>
    <name evidence="2" type="ORF">AMORRO_LOCUS2330</name>
</gene>
<dbReference type="AlphaFoldDB" id="A0A9N8WBC3"/>
<comment type="caution">
    <text evidence="2">The sequence shown here is derived from an EMBL/GenBank/DDBJ whole genome shotgun (WGS) entry which is preliminary data.</text>
</comment>
<dbReference type="PROSITE" id="PS50097">
    <property type="entry name" value="BTB"/>
    <property type="match status" value="1"/>
</dbReference>
<keyword evidence="3" id="KW-1185">Reference proteome</keyword>
<organism evidence="2 3">
    <name type="scientific">Acaulospora morrowiae</name>
    <dbReference type="NCBI Taxonomy" id="94023"/>
    <lineage>
        <taxon>Eukaryota</taxon>
        <taxon>Fungi</taxon>
        <taxon>Fungi incertae sedis</taxon>
        <taxon>Mucoromycota</taxon>
        <taxon>Glomeromycotina</taxon>
        <taxon>Glomeromycetes</taxon>
        <taxon>Diversisporales</taxon>
        <taxon>Acaulosporaceae</taxon>
        <taxon>Acaulospora</taxon>
    </lineage>
</organism>
<protein>
    <submittedName>
        <fullName evidence="2">10657_t:CDS:1</fullName>
    </submittedName>
</protein>
<sequence length="361" mass="42450">MSTLEEYTFFFQFRMKNIHKMDEPLYSRPFSHNYLSEKVWRLIIEPANELLLITLQLVMKPIVEPSDLETCSIDIVLKNLDGKEVEAIVVDNNDTFRIYNKRMLDDTILVGVHLCVIESDDEHVIRPTKHIVANKIPRDLATVWAEELLNPATANVRFKVRDRYIYASSSILSKRSQYFQVMLEGNWTECRYSRRNTSFNSTQSLYSSQSSELSSMDDRELLDLDGTRKFEYEIEITDFAYTTVLQMLKFIYTGQLTIGCWDNIWDIYSIADKYLITDLKDVIKRGILEEIKVENAAEILYGKAWRWPDLKESIMEYTIRNFPSIRKTEGYNRIVKNQSEYPMFLELNSDILLAYFNNPSN</sequence>
<evidence type="ECO:0000259" key="1">
    <source>
        <dbReference type="PROSITE" id="PS50097"/>
    </source>
</evidence>
<dbReference type="Proteomes" id="UP000789342">
    <property type="component" value="Unassembled WGS sequence"/>
</dbReference>
<feature type="domain" description="BTB" evidence="1">
    <location>
        <begin position="154"/>
        <end position="260"/>
    </location>
</feature>
<dbReference type="OrthoDB" id="6359816at2759"/>
<dbReference type="Pfam" id="PF00651">
    <property type="entry name" value="BTB"/>
    <property type="match status" value="1"/>
</dbReference>
<dbReference type="SUPFAM" id="SSF54695">
    <property type="entry name" value="POZ domain"/>
    <property type="match status" value="1"/>
</dbReference>
<dbReference type="InterPro" id="IPR000210">
    <property type="entry name" value="BTB/POZ_dom"/>
</dbReference>
<evidence type="ECO:0000313" key="2">
    <source>
        <dbReference type="EMBL" id="CAG8481532.1"/>
    </source>
</evidence>
<evidence type="ECO:0000313" key="3">
    <source>
        <dbReference type="Proteomes" id="UP000789342"/>
    </source>
</evidence>
<dbReference type="InterPro" id="IPR011333">
    <property type="entry name" value="SKP1/BTB/POZ_sf"/>
</dbReference>
<dbReference type="EMBL" id="CAJVPV010000966">
    <property type="protein sequence ID" value="CAG8481532.1"/>
    <property type="molecule type" value="Genomic_DNA"/>
</dbReference>
<reference evidence="2" key="1">
    <citation type="submission" date="2021-06" db="EMBL/GenBank/DDBJ databases">
        <authorList>
            <person name="Kallberg Y."/>
            <person name="Tangrot J."/>
            <person name="Rosling A."/>
        </authorList>
    </citation>
    <scope>NUCLEOTIDE SEQUENCE</scope>
    <source>
        <strain evidence="2">CL551</strain>
    </source>
</reference>